<keyword evidence="2" id="KW-0479">Metal-binding</keyword>
<dbReference type="CDD" id="cd06572">
    <property type="entry name" value="Histidinol_dh"/>
    <property type="match status" value="1"/>
</dbReference>
<dbReference type="FunFam" id="3.40.50.1980:FF:000001">
    <property type="entry name" value="Histidinol dehydrogenase"/>
    <property type="match status" value="1"/>
</dbReference>
<evidence type="ECO:0000256" key="2">
    <source>
        <dbReference type="ARBA" id="ARBA00022723"/>
    </source>
</evidence>
<dbReference type="EMBL" id="UINC01018899">
    <property type="protein sequence ID" value="SVA79714.1"/>
    <property type="molecule type" value="Genomic_DNA"/>
</dbReference>
<dbReference type="GO" id="GO:0004399">
    <property type="term" value="F:histidinol dehydrogenase activity"/>
    <property type="evidence" value="ECO:0007669"/>
    <property type="project" value="InterPro"/>
</dbReference>
<dbReference type="PRINTS" id="PR00083">
    <property type="entry name" value="HOLDHDRGNASE"/>
</dbReference>
<dbReference type="AlphaFoldDB" id="A0A381YRY1"/>
<evidence type="ECO:0000256" key="1">
    <source>
        <dbReference type="ARBA" id="ARBA00001947"/>
    </source>
</evidence>
<dbReference type="NCBIfam" id="TIGR00069">
    <property type="entry name" value="hisD"/>
    <property type="match status" value="1"/>
</dbReference>
<reference evidence="5" key="1">
    <citation type="submission" date="2018-05" db="EMBL/GenBank/DDBJ databases">
        <authorList>
            <person name="Lanie J.A."/>
            <person name="Ng W.-L."/>
            <person name="Kazmierczak K.M."/>
            <person name="Andrzejewski T.M."/>
            <person name="Davidsen T.M."/>
            <person name="Wayne K.J."/>
            <person name="Tettelin H."/>
            <person name="Glass J.I."/>
            <person name="Rusch D."/>
            <person name="Podicherti R."/>
            <person name="Tsui H.-C.T."/>
            <person name="Winkler M.E."/>
        </authorList>
    </citation>
    <scope>NUCLEOTIDE SEQUENCE</scope>
</reference>
<evidence type="ECO:0000313" key="5">
    <source>
        <dbReference type="EMBL" id="SVA79714.1"/>
    </source>
</evidence>
<evidence type="ECO:0008006" key="6">
    <source>
        <dbReference type="Google" id="ProtNLM"/>
    </source>
</evidence>
<keyword evidence="3" id="KW-0862">Zinc</keyword>
<comment type="cofactor">
    <cofactor evidence="1">
        <name>Zn(2+)</name>
        <dbReference type="ChEBI" id="CHEBI:29105"/>
    </cofactor>
</comment>
<dbReference type="GO" id="GO:0051287">
    <property type="term" value="F:NAD binding"/>
    <property type="evidence" value="ECO:0007669"/>
    <property type="project" value="InterPro"/>
</dbReference>
<dbReference type="Gene3D" id="3.40.50.1980">
    <property type="entry name" value="Nitrogenase molybdenum iron protein domain"/>
    <property type="match status" value="2"/>
</dbReference>
<dbReference type="PROSITE" id="PS00611">
    <property type="entry name" value="HISOL_DEHYDROGENASE"/>
    <property type="match status" value="1"/>
</dbReference>
<dbReference type="InterPro" id="IPR001692">
    <property type="entry name" value="Histidinol_DH_CS"/>
</dbReference>
<dbReference type="InterPro" id="IPR022695">
    <property type="entry name" value="Histidinol_DH_monofunct"/>
</dbReference>
<dbReference type="GO" id="GO:0005829">
    <property type="term" value="C:cytosol"/>
    <property type="evidence" value="ECO:0007669"/>
    <property type="project" value="TreeGrafter"/>
</dbReference>
<protein>
    <recommendedName>
        <fullName evidence="6">Histidinol dehydrogenase</fullName>
    </recommendedName>
</protein>
<proteinExistence type="predicted"/>
<accession>A0A381YRY1</accession>
<dbReference type="SUPFAM" id="SSF53720">
    <property type="entry name" value="ALDH-like"/>
    <property type="match status" value="1"/>
</dbReference>
<name>A0A381YRY1_9ZZZZ</name>
<gene>
    <name evidence="5" type="ORF">METZ01_LOCUS132568</name>
</gene>
<sequence>MAIEYLKKATKKPTTGEDQTRDTVSRILKEIEEKGEQKACDYGIQFDGWDGEIKVSREAIEESANKVPQQLKDDLKFAYDRIFGFARKQMDSIQEFNVELSPGLWAGQKLIPMNTAGCYVPGGRYAHVASAIMSIATAKAAGVENVVACSAPKKEHGGIHPAILYTMDLCGADYILAMGGVQGIAAMAFGLFTDCKADILVGPGNKFVAEAKRMLYGSVGIDLFAGPTEILIIADETADPEVVATDLVGQAEHGLDSPAWLITTNREFAIKVMERMQPLIEDLPEVQREAANNAWSDYGEVVMCDTDEEAATVSDQYAPEHLEIQTKNLNWFSERLKNYGSLFVGEETTVAFGDKCSGTNHILPTKAAGRYTGGLSVHKFIKIVTTQSATKEANRDVAAITARISRLEGMEAHARTGDIRLAKYFPGESFDLQGNG</sequence>
<dbReference type="PANTHER" id="PTHR21256:SF14">
    <property type="entry name" value="HISTIDINOL DEHYDROGENASE"/>
    <property type="match status" value="1"/>
</dbReference>
<keyword evidence="4" id="KW-0560">Oxidoreductase</keyword>
<dbReference type="PIRSF" id="PIRSF000099">
    <property type="entry name" value="Histidinol_dh"/>
    <property type="match status" value="1"/>
</dbReference>
<dbReference type="GO" id="GO:0046872">
    <property type="term" value="F:metal ion binding"/>
    <property type="evidence" value="ECO:0007669"/>
    <property type="project" value="UniProtKB-KW"/>
</dbReference>
<organism evidence="5">
    <name type="scientific">marine metagenome</name>
    <dbReference type="NCBI Taxonomy" id="408172"/>
    <lineage>
        <taxon>unclassified sequences</taxon>
        <taxon>metagenomes</taxon>
        <taxon>ecological metagenomes</taxon>
    </lineage>
</organism>
<dbReference type="GO" id="GO:0000105">
    <property type="term" value="P:L-histidine biosynthetic process"/>
    <property type="evidence" value="ECO:0007669"/>
    <property type="project" value="InterPro"/>
</dbReference>
<evidence type="ECO:0000256" key="3">
    <source>
        <dbReference type="ARBA" id="ARBA00022833"/>
    </source>
</evidence>
<dbReference type="PANTHER" id="PTHR21256">
    <property type="entry name" value="HISTIDINOL DEHYDROGENASE HDH"/>
    <property type="match status" value="1"/>
</dbReference>
<evidence type="ECO:0000256" key="4">
    <source>
        <dbReference type="ARBA" id="ARBA00023002"/>
    </source>
</evidence>
<dbReference type="Gene3D" id="1.20.5.1300">
    <property type="match status" value="1"/>
</dbReference>
<dbReference type="InterPro" id="IPR012131">
    <property type="entry name" value="Hstdl_DH"/>
</dbReference>
<dbReference type="InterPro" id="IPR016161">
    <property type="entry name" value="Ald_DH/histidinol_DH"/>
</dbReference>
<dbReference type="Pfam" id="PF00815">
    <property type="entry name" value="Histidinol_dh"/>
    <property type="match status" value="1"/>
</dbReference>